<dbReference type="GO" id="GO:0035999">
    <property type="term" value="P:tetrahydrofolate interconversion"/>
    <property type="evidence" value="ECO:0007669"/>
    <property type="project" value="TreeGrafter"/>
</dbReference>
<dbReference type="GO" id="GO:0004477">
    <property type="term" value="F:methenyltetrahydrofolate cyclohydrolase activity"/>
    <property type="evidence" value="ECO:0007669"/>
    <property type="project" value="TreeGrafter"/>
</dbReference>
<sequence length="75" mass="8475">MVQIVNGNKIADQILKRLRTEVKKLKSKKIKPKLGVILVGNNKASEIYVSKKSQSAEKILMDFALYHYSTKISQA</sequence>
<dbReference type="GO" id="GO:0005829">
    <property type="term" value="C:cytosol"/>
    <property type="evidence" value="ECO:0007669"/>
    <property type="project" value="TreeGrafter"/>
</dbReference>
<organism evidence="2">
    <name type="scientific">marine sediment metagenome</name>
    <dbReference type="NCBI Taxonomy" id="412755"/>
    <lineage>
        <taxon>unclassified sequences</taxon>
        <taxon>metagenomes</taxon>
        <taxon>ecological metagenomes</taxon>
    </lineage>
</organism>
<gene>
    <name evidence="2" type="ORF">S01H1_56672</name>
</gene>
<dbReference type="Gene3D" id="3.40.50.10860">
    <property type="entry name" value="Leucine Dehydrogenase, chain A, domain 1"/>
    <property type="match status" value="1"/>
</dbReference>
<dbReference type="EMBL" id="BARS01036911">
    <property type="protein sequence ID" value="GAG20353.1"/>
    <property type="molecule type" value="Genomic_DNA"/>
</dbReference>
<dbReference type="PANTHER" id="PTHR48099:SF5">
    <property type="entry name" value="C-1-TETRAHYDROFOLATE SYNTHASE, CYTOPLASMIC"/>
    <property type="match status" value="1"/>
</dbReference>
<accession>X0W6V3</accession>
<comment type="caution">
    <text evidence="2">The sequence shown here is derived from an EMBL/GenBank/DDBJ whole genome shotgun (WGS) entry which is preliminary data.</text>
</comment>
<protein>
    <recommendedName>
        <fullName evidence="1">Tetrahydrofolate dehydrogenase/cyclohydrolase catalytic domain-containing protein</fullName>
    </recommendedName>
</protein>
<dbReference type="AlphaFoldDB" id="X0W6V3"/>
<dbReference type="InterPro" id="IPR020630">
    <property type="entry name" value="THF_DH/CycHdrlase_cat_dom"/>
</dbReference>
<name>X0W6V3_9ZZZZ</name>
<dbReference type="PANTHER" id="PTHR48099">
    <property type="entry name" value="C-1-TETRAHYDROFOLATE SYNTHASE, CYTOPLASMIC-RELATED"/>
    <property type="match status" value="1"/>
</dbReference>
<feature type="domain" description="Tetrahydrofolate dehydrogenase/cyclohydrolase catalytic" evidence="1">
    <location>
        <begin position="6"/>
        <end position="74"/>
    </location>
</feature>
<proteinExistence type="predicted"/>
<reference evidence="2" key="1">
    <citation type="journal article" date="2014" name="Front. Microbiol.">
        <title>High frequency of phylogenetically diverse reductive dehalogenase-homologous genes in deep subseafloor sedimentary metagenomes.</title>
        <authorList>
            <person name="Kawai M."/>
            <person name="Futagami T."/>
            <person name="Toyoda A."/>
            <person name="Takaki Y."/>
            <person name="Nishi S."/>
            <person name="Hori S."/>
            <person name="Arai W."/>
            <person name="Tsubouchi T."/>
            <person name="Morono Y."/>
            <person name="Uchiyama I."/>
            <person name="Ito T."/>
            <person name="Fujiyama A."/>
            <person name="Inagaki F."/>
            <person name="Takami H."/>
        </authorList>
    </citation>
    <scope>NUCLEOTIDE SEQUENCE</scope>
    <source>
        <strain evidence="2">Expedition CK06-06</strain>
    </source>
</reference>
<dbReference type="Pfam" id="PF00763">
    <property type="entry name" value="THF_DHG_CYH"/>
    <property type="match status" value="1"/>
</dbReference>
<feature type="non-terminal residue" evidence="2">
    <location>
        <position position="75"/>
    </location>
</feature>
<evidence type="ECO:0000313" key="2">
    <source>
        <dbReference type="EMBL" id="GAG20353.1"/>
    </source>
</evidence>
<evidence type="ECO:0000259" key="1">
    <source>
        <dbReference type="Pfam" id="PF00763"/>
    </source>
</evidence>
<dbReference type="InterPro" id="IPR046346">
    <property type="entry name" value="Aminoacid_DH-like_N_sf"/>
</dbReference>
<dbReference type="SUPFAM" id="SSF53223">
    <property type="entry name" value="Aminoacid dehydrogenase-like, N-terminal domain"/>
    <property type="match status" value="1"/>
</dbReference>
<dbReference type="GO" id="GO:0004488">
    <property type="term" value="F:methylenetetrahydrofolate dehydrogenase (NADP+) activity"/>
    <property type="evidence" value="ECO:0007669"/>
    <property type="project" value="InterPro"/>
</dbReference>